<gene>
    <name evidence="1" type="ORF">W97_07743</name>
</gene>
<sequence>MELAPILPIQPVFDVAGNEAATIPRTSINDFSLEDWISFDTQTSDFDPEPALRAEGMQMDEPMDRLDWIAACMLDFPGQWDR</sequence>
<name>R7Z310_CONA1</name>
<accession>R7Z310</accession>
<dbReference type="EMBL" id="JH767596">
    <property type="protein sequence ID" value="EON68419.1"/>
    <property type="molecule type" value="Genomic_DNA"/>
</dbReference>
<evidence type="ECO:0000313" key="2">
    <source>
        <dbReference type="Proteomes" id="UP000016924"/>
    </source>
</evidence>
<dbReference type="RefSeq" id="XP_007783736.1">
    <property type="nucleotide sequence ID" value="XM_007785546.1"/>
</dbReference>
<dbReference type="GeneID" id="19905054"/>
<organism evidence="1 2">
    <name type="scientific">Coniosporium apollinis (strain CBS 100218)</name>
    <name type="common">Rock-inhabiting black yeast</name>
    <dbReference type="NCBI Taxonomy" id="1168221"/>
    <lineage>
        <taxon>Eukaryota</taxon>
        <taxon>Fungi</taxon>
        <taxon>Dikarya</taxon>
        <taxon>Ascomycota</taxon>
        <taxon>Pezizomycotina</taxon>
        <taxon>Dothideomycetes</taxon>
        <taxon>Dothideomycetes incertae sedis</taxon>
        <taxon>Coniosporium</taxon>
    </lineage>
</organism>
<dbReference type="Proteomes" id="UP000016924">
    <property type="component" value="Unassembled WGS sequence"/>
</dbReference>
<protein>
    <submittedName>
        <fullName evidence="1">Uncharacterized protein</fullName>
    </submittedName>
</protein>
<evidence type="ECO:0000313" key="1">
    <source>
        <dbReference type="EMBL" id="EON68419.1"/>
    </source>
</evidence>
<keyword evidence="2" id="KW-1185">Reference proteome</keyword>
<dbReference type="HOGENOM" id="CLU_2558209_0_0_1"/>
<dbReference type="AlphaFoldDB" id="R7Z310"/>
<proteinExistence type="predicted"/>
<reference evidence="2" key="1">
    <citation type="submission" date="2012-06" db="EMBL/GenBank/DDBJ databases">
        <title>The genome sequence of Coniosporium apollinis CBS 100218.</title>
        <authorList>
            <consortium name="The Broad Institute Genome Sequencing Platform"/>
            <person name="Cuomo C."/>
            <person name="Gorbushina A."/>
            <person name="Noack S."/>
            <person name="Walker B."/>
            <person name="Young S.K."/>
            <person name="Zeng Q."/>
            <person name="Gargeya S."/>
            <person name="Fitzgerald M."/>
            <person name="Haas B."/>
            <person name="Abouelleil A."/>
            <person name="Alvarado L."/>
            <person name="Arachchi H.M."/>
            <person name="Berlin A.M."/>
            <person name="Chapman S.B."/>
            <person name="Goldberg J."/>
            <person name="Griggs A."/>
            <person name="Gujja S."/>
            <person name="Hansen M."/>
            <person name="Howarth C."/>
            <person name="Imamovic A."/>
            <person name="Larimer J."/>
            <person name="McCowan C."/>
            <person name="Montmayeur A."/>
            <person name="Murphy C."/>
            <person name="Neiman D."/>
            <person name="Pearson M."/>
            <person name="Priest M."/>
            <person name="Roberts A."/>
            <person name="Saif S."/>
            <person name="Shea T."/>
            <person name="Sisk P."/>
            <person name="Sykes S."/>
            <person name="Wortman J."/>
            <person name="Nusbaum C."/>
            <person name="Birren B."/>
        </authorList>
    </citation>
    <scope>NUCLEOTIDE SEQUENCE [LARGE SCALE GENOMIC DNA]</scope>
    <source>
        <strain evidence="2">CBS 100218</strain>
    </source>
</reference>